<protein>
    <submittedName>
        <fullName evidence="4">CPBP family glutamic-type intramembrane protease</fullName>
    </submittedName>
</protein>
<dbReference type="GO" id="GO:0008233">
    <property type="term" value="F:peptidase activity"/>
    <property type="evidence" value="ECO:0007669"/>
    <property type="project" value="UniProtKB-KW"/>
</dbReference>
<evidence type="ECO:0000313" key="5">
    <source>
        <dbReference type="Proteomes" id="UP001432401"/>
    </source>
</evidence>
<feature type="transmembrane region" description="Helical" evidence="2">
    <location>
        <begin position="152"/>
        <end position="173"/>
    </location>
</feature>
<dbReference type="PANTHER" id="PTHR39430">
    <property type="entry name" value="MEMBRANE-ASSOCIATED PROTEASE-RELATED"/>
    <property type="match status" value="1"/>
</dbReference>
<feature type="transmembrane region" description="Helical" evidence="2">
    <location>
        <begin position="80"/>
        <end position="102"/>
    </location>
</feature>
<dbReference type="InterPro" id="IPR017853">
    <property type="entry name" value="GH"/>
</dbReference>
<feature type="transmembrane region" description="Helical" evidence="2">
    <location>
        <begin position="47"/>
        <end position="68"/>
    </location>
</feature>
<feature type="region of interest" description="Disordered" evidence="1">
    <location>
        <begin position="1"/>
        <end position="39"/>
    </location>
</feature>
<keyword evidence="4" id="KW-0378">Hydrolase</keyword>
<feature type="transmembrane region" description="Helical" evidence="2">
    <location>
        <begin position="194"/>
        <end position="218"/>
    </location>
</feature>
<dbReference type="EMBL" id="JBEQNB010000002">
    <property type="protein sequence ID" value="MES0833085.1"/>
    <property type="molecule type" value="Genomic_DNA"/>
</dbReference>
<proteinExistence type="predicted"/>
<keyword evidence="5" id="KW-1185">Reference proteome</keyword>
<evidence type="ECO:0000259" key="3">
    <source>
        <dbReference type="Pfam" id="PF02517"/>
    </source>
</evidence>
<dbReference type="GO" id="GO:0006508">
    <property type="term" value="P:proteolysis"/>
    <property type="evidence" value="ECO:0007669"/>
    <property type="project" value="UniProtKB-KW"/>
</dbReference>
<dbReference type="SUPFAM" id="SSF51445">
    <property type="entry name" value="(Trans)glycosidases"/>
    <property type="match status" value="1"/>
</dbReference>
<keyword evidence="2" id="KW-1133">Transmembrane helix</keyword>
<evidence type="ECO:0000256" key="2">
    <source>
        <dbReference type="SAM" id="Phobius"/>
    </source>
</evidence>
<feature type="transmembrane region" description="Helical" evidence="2">
    <location>
        <begin position="123"/>
        <end position="146"/>
    </location>
</feature>
<dbReference type="PANTHER" id="PTHR39430:SF1">
    <property type="entry name" value="PROTEASE"/>
    <property type="match status" value="1"/>
</dbReference>
<dbReference type="Pfam" id="PF02517">
    <property type="entry name" value="Rce1-like"/>
    <property type="match status" value="1"/>
</dbReference>
<feature type="transmembrane region" description="Helical" evidence="2">
    <location>
        <begin position="265"/>
        <end position="285"/>
    </location>
</feature>
<comment type="caution">
    <text evidence="4">The sequence shown here is derived from an EMBL/GenBank/DDBJ whole genome shotgun (WGS) entry which is preliminary data.</text>
</comment>
<keyword evidence="2" id="KW-0472">Membrane</keyword>
<dbReference type="Gene3D" id="3.20.20.80">
    <property type="entry name" value="Glycosidases"/>
    <property type="match status" value="1"/>
</dbReference>
<evidence type="ECO:0000313" key="4">
    <source>
        <dbReference type="EMBL" id="MES0833085.1"/>
    </source>
</evidence>
<dbReference type="InterPro" id="IPR003675">
    <property type="entry name" value="Rce1/LyrA-like_dom"/>
</dbReference>
<keyword evidence="2" id="KW-0812">Transmembrane</keyword>
<dbReference type="Proteomes" id="UP001432401">
    <property type="component" value="Unassembled WGS sequence"/>
</dbReference>
<accession>A0ABV1ZR11</accession>
<feature type="compositionally biased region" description="Basic and acidic residues" evidence="1">
    <location>
        <begin position="8"/>
        <end position="24"/>
    </location>
</feature>
<evidence type="ECO:0000256" key="1">
    <source>
        <dbReference type="SAM" id="MobiDB-lite"/>
    </source>
</evidence>
<dbReference type="RefSeq" id="WP_352982716.1">
    <property type="nucleotide sequence ID" value="NZ_JBEQNA010000001.1"/>
</dbReference>
<keyword evidence="4" id="KW-0645">Protease</keyword>
<feature type="compositionally biased region" description="Pro residues" evidence="1">
    <location>
        <begin position="30"/>
        <end position="39"/>
    </location>
</feature>
<sequence length="651" mass="69534">MPEQTPPPERESRPGQEPPAERGADLSPPASAPPAPPPRAAPLLRTAVVAAAATGIGALAAASTVLFPGPGASAEAPLALAVRAAFTVAGTVPLVWAAARFLDRRPLAAFGLGRYPRGWAMPLAALVTTLLATALFLVAAVAVGAASVDPGAAVGAAPALAVVLPLLVLAQLLPEELVFRGYAQKVLGERFSPWAALLLQAALFAVSAALVAGAYANAVHLFLLGVFTGVLRMTTGEVWTVLATRTALAAGGLVYTALDLRLLQAVGLWEALLVFGPALAAVWAVTSLRSRRPDLAAAVPDAVPGPRRELGQKGVLYDVGSSYLPGQHSRPRWRPDVVDEEMRVIREDLHCTAVTVFGEDLGRLEEAARLALDRGLYVWVQPRLVDGARQEAVARLARTAEFSERLREEHPERVGVNVGCELSMFARGIVPGRDFEARTRSLGLLSPLFPLFNHRLNRLLGELAATARARFGGPLTYGSGTWESVDWTPFDVIGVDYYLDVLTRATYRQGLRRLRATGKPVLVTEFGCCSYEAARYQGGSGGDIMDWDDLDDRRVTGGHVRDERVQAEVIGELLDVYETEDVMGAFVCMFVEGDCRYSPDPARDLDMASFGIVRPPPLESGLSPDDGHWEPKEAFHTLAARYAATVPADGS</sequence>
<feature type="transmembrane region" description="Helical" evidence="2">
    <location>
        <begin position="238"/>
        <end position="258"/>
    </location>
</feature>
<reference evidence="4 5" key="1">
    <citation type="submission" date="2024-06" db="EMBL/GenBank/DDBJ databases">
        <authorList>
            <person name="Bataeva Y.V."/>
            <person name="Grigorian L.N."/>
            <person name="Solomentsev V.I."/>
        </authorList>
    </citation>
    <scope>NUCLEOTIDE SEQUENCE [LARGE SCALE GENOMIC DNA]</scope>
    <source>
        <strain evidence="5">SCPM-O-B-12605 (RCAM04882)</strain>
    </source>
</reference>
<organism evidence="4 5">
    <name type="scientific">Nocardiopsis tropica</name>
    <dbReference type="NCBI Taxonomy" id="109330"/>
    <lineage>
        <taxon>Bacteria</taxon>
        <taxon>Bacillati</taxon>
        <taxon>Actinomycetota</taxon>
        <taxon>Actinomycetes</taxon>
        <taxon>Streptosporangiales</taxon>
        <taxon>Nocardiopsidaceae</taxon>
        <taxon>Nocardiopsis</taxon>
    </lineage>
</organism>
<name>A0ABV1ZR11_9ACTN</name>
<feature type="domain" description="CAAX prenyl protease 2/Lysostaphin resistance protein A-like" evidence="3">
    <location>
        <begin position="160"/>
        <end position="244"/>
    </location>
</feature>
<gene>
    <name evidence="4" type="ORF">ABUK86_04820</name>
</gene>